<dbReference type="GeneID" id="105289409"/>
<feature type="region of interest" description="Disordered" evidence="1">
    <location>
        <begin position="379"/>
        <end position="491"/>
    </location>
</feature>
<feature type="region of interest" description="Disordered" evidence="1">
    <location>
        <begin position="150"/>
        <end position="343"/>
    </location>
</feature>
<feature type="region of interest" description="Disordered" evidence="1">
    <location>
        <begin position="849"/>
        <end position="888"/>
    </location>
</feature>
<reference evidence="3" key="1">
    <citation type="submission" date="2025-08" db="UniProtKB">
        <authorList>
            <consortium name="RefSeq"/>
        </authorList>
    </citation>
    <scope>IDENTIFICATION</scope>
    <source>
        <tissue evidence="3">Kidney</tissue>
    </source>
</reference>
<dbReference type="Pfam" id="PF15229">
    <property type="entry name" value="POM121"/>
    <property type="match status" value="1"/>
</dbReference>
<dbReference type="PANTHER" id="PTHR15566">
    <property type="entry name" value="POM121-LIKE"/>
    <property type="match status" value="1"/>
</dbReference>
<feature type="compositionally biased region" description="Polar residues" evidence="1">
    <location>
        <begin position="592"/>
        <end position="605"/>
    </location>
</feature>
<dbReference type="PANTHER" id="PTHR15566:SF4">
    <property type="entry name" value="POM121-LIKE PROTEIN 1-RELATED"/>
    <property type="match status" value="1"/>
</dbReference>
<feature type="compositionally biased region" description="Basic and acidic residues" evidence="1">
    <location>
        <begin position="291"/>
        <end position="301"/>
    </location>
</feature>
<feature type="compositionally biased region" description="Low complexity" evidence="1">
    <location>
        <begin position="263"/>
        <end position="284"/>
    </location>
</feature>
<feature type="compositionally biased region" description="Low complexity" evidence="1">
    <location>
        <begin position="722"/>
        <end position="735"/>
    </location>
</feature>
<evidence type="ECO:0000313" key="3">
    <source>
        <dbReference type="RefSeq" id="XP_011354377.1"/>
    </source>
</evidence>
<dbReference type="OrthoDB" id="6510268at2759"/>
<keyword evidence="2" id="KW-1185">Reference proteome</keyword>
<name>A0A6P3Q822_PTEVA</name>
<gene>
    <name evidence="3" type="primary">LOC105289409</name>
</gene>
<organism evidence="2 3">
    <name type="scientific">Pteropus vampyrus</name>
    <name type="common">Large flying fox</name>
    <dbReference type="NCBI Taxonomy" id="132908"/>
    <lineage>
        <taxon>Eukaryota</taxon>
        <taxon>Metazoa</taxon>
        <taxon>Chordata</taxon>
        <taxon>Craniata</taxon>
        <taxon>Vertebrata</taxon>
        <taxon>Euteleostomi</taxon>
        <taxon>Mammalia</taxon>
        <taxon>Eutheria</taxon>
        <taxon>Laurasiatheria</taxon>
        <taxon>Chiroptera</taxon>
        <taxon>Yinpterochiroptera</taxon>
        <taxon>Pteropodoidea</taxon>
        <taxon>Pteropodidae</taxon>
        <taxon>Pteropodinae</taxon>
        <taxon>Pteropus</taxon>
    </lineage>
</organism>
<feature type="compositionally biased region" description="Basic residues" evidence="1">
    <location>
        <begin position="319"/>
        <end position="333"/>
    </location>
</feature>
<feature type="region of interest" description="Disordered" evidence="1">
    <location>
        <begin position="962"/>
        <end position="991"/>
    </location>
</feature>
<feature type="region of interest" description="Disordered" evidence="1">
    <location>
        <begin position="715"/>
        <end position="735"/>
    </location>
</feature>
<feature type="compositionally biased region" description="Polar residues" evidence="1">
    <location>
        <begin position="253"/>
        <end position="262"/>
    </location>
</feature>
<feature type="compositionally biased region" description="Low complexity" evidence="1">
    <location>
        <begin position="970"/>
        <end position="981"/>
    </location>
</feature>
<sequence>MGSYLGRLCPPPPPQAPKGQCHSHSAHHLTLARQSHPGVHVPPSTCKPNRKYSMTLPLNFVTAFPRRYSRMPQSLRFFLEVFTSLYRHGHQRKAALSAPDSKMACSSVSLVDKITLCVAQEQVFTRMPPTTPTCAPNSCTEQVVLRAPGESWKETAKQEQDNPAIIQKQANQRRGPDGTGGTQTAFRPLGVQRGLSPLVPRPGPLKRISHMESSEDTSNKKSRTSGISFCPRRNAITSSYSSTQGFLPVQTRRVPSTSHTQLSSKKVSQEGSSSPHSASEFSASVFSQRKSQQEKDADVTKGQKRTWRNCSPTPDSSRPPKRKFPLLPHRRRDPLRLPSPPELGFRVTAEDLDSEKKAAFQHINNVLWGETEAVPNCSAVQPLSSPPSPAAGVAPAPAVPPAPSMDPQLVKCRRKQDSSGPEPILESAGGATSVHPLSSLKHSSPGSLFTLSEPLPGTSTHSLPSAPFTMLTGPSPQVSGRADLSARAPNPSAPAPFSALGMDCAVTSLPPHWPVLTAATVSPPPLMLKPIWGTPLNGGGGGPLQPKTLVSAAANATFTFPAAPSTFRMDSPTEMCVDPPVSSQGPPPITDPSASPSTGTSAVSASPLISTSAGLAPHSAFDTGVTSMGSTLPSQPFLSGAPPGTSGSFFLSAQTLQTRPSGSMASVTVATSPPAPSFCRPTPTLKLPVNPRATAQPIIASLNGQQHRAITFDSSAQSKTLAAPAPAQAPTSAPGQPALGSITWTASRGSLPTTSAFSTYASTQPAFAATPTVFPSGTATASGFAVATNMPNAMTNAGPNGQQHCSTWGITSSASFRVGVSAAPMGFRNRAATPDLSCTFRALNITTERSKASSTKQPHGGSLGLKTCGPPRQSTHMRTTGPSTNTWVSGGTTASTLIYIHRGVPKQSPLTSKGGSSPTASKAAFKGIPVSVSTPSSPASVMGTTRKSLAIRVPSLPVQGLVGHKTIGQSTKSFSSKSKSTPLGSKRQIVS</sequence>
<evidence type="ECO:0000256" key="1">
    <source>
        <dbReference type="SAM" id="MobiDB-lite"/>
    </source>
</evidence>
<feature type="compositionally biased region" description="Polar residues" evidence="1">
    <location>
        <begin position="440"/>
        <end position="450"/>
    </location>
</feature>
<feature type="region of interest" description="Disordered" evidence="1">
    <location>
        <begin position="1"/>
        <end position="22"/>
    </location>
</feature>
<evidence type="ECO:0000313" key="2">
    <source>
        <dbReference type="Proteomes" id="UP000515202"/>
    </source>
</evidence>
<feature type="region of interest" description="Disordered" evidence="1">
    <location>
        <begin position="662"/>
        <end position="681"/>
    </location>
</feature>
<accession>A0A6P3Q822</accession>
<feature type="compositionally biased region" description="Basic and acidic residues" evidence="1">
    <location>
        <begin position="151"/>
        <end position="160"/>
    </location>
</feature>
<dbReference type="KEGG" id="pvp:105289409"/>
<dbReference type="RefSeq" id="XP_011354377.1">
    <property type="nucleotide sequence ID" value="XM_011356075.1"/>
</dbReference>
<dbReference type="Proteomes" id="UP000515202">
    <property type="component" value="Unplaced"/>
</dbReference>
<feature type="compositionally biased region" description="Basic and acidic residues" evidence="1">
    <location>
        <begin position="209"/>
        <end position="219"/>
    </location>
</feature>
<proteinExistence type="predicted"/>
<dbReference type="AlphaFoldDB" id="A0A6P3Q822"/>
<dbReference type="InterPro" id="IPR043220">
    <property type="entry name" value="POM121-like_prot_1"/>
</dbReference>
<feature type="compositionally biased region" description="Polar residues" evidence="1">
    <location>
        <begin position="662"/>
        <end position="671"/>
    </location>
</feature>
<protein>
    <submittedName>
        <fullName evidence="3">Nuclear envelope pore membrane protein POM 121C</fullName>
    </submittedName>
</protein>
<feature type="compositionally biased region" description="Polar residues" evidence="1">
    <location>
        <begin position="872"/>
        <end position="888"/>
    </location>
</feature>
<feature type="compositionally biased region" description="Polar residues" evidence="1">
    <location>
        <begin position="235"/>
        <end position="245"/>
    </location>
</feature>
<feature type="region of interest" description="Disordered" evidence="1">
    <location>
        <begin position="569"/>
        <end position="605"/>
    </location>
</feature>